<feature type="domain" description="Histidine kinase/HSP90-like ATPase" evidence="2">
    <location>
        <begin position="29"/>
        <end position="134"/>
    </location>
</feature>
<dbReference type="InterPro" id="IPR036890">
    <property type="entry name" value="HATPase_C_sf"/>
</dbReference>
<keyword evidence="3" id="KW-0067">ATP-binding</keyword>
<dbReference type="Pfam" id="PF13581">
    <property type="entry name" value="HATPase_c_2"/>
    <property type="match status" value="1"/>
</dbReference>
<evidence type="ECO:0000256" key="1">
    <source>
        <dbReference type="ARBA" id="ARBA00022527"/>
    </source>
</evidence>
<dbReference type="InterPro" id="IPR050267">
    <property type="entry name" value="Anti-sigma-factor_SerPK"/>
</dbReference>
<protein>
    <submittedName>
        <fullName evidence="3">ATP-binding protein</fullName>
    </submittedName>
</protein>
<dbReference type="PANTHER" id="PTHR35526:SF3">
    <property type="entry name" value="ANTI-SIGMA-F FACTOR RSBW"/>
    <property type="match status" value="1"/>
</dbReference>
<keyword evidence="4" id="KW-1185">Reference proteome</keyword>
<keyword evidence="1" id="KW-0723">Serine/threonine-protein kinase</keyword>
<dbReference type="SUPFAM" id="SSF55874">
    <property type="entry name" value="ATPase domain of HSP90 chaperone/DNA topoisomerase II/histidine kinase"/>
    <property type="match status" value="1"/>
</dbReference>
<proteinExistence type="predicted"/>
<accession>A0ABS3QT76</accession>
<dbReference type="EMBL" id="JAGEOK010000004">
    <property type="protein sequence ID" value="MBO2437179.1"/>
    <property type="molecule type" value="Genomic_DNA"/>
</dbReference>
<gene>
    <name evidence="3" type="ORF">J4557_06570</name>
</gene>
<evidence type="ECO:0000313" key="3">
    <source>
        <dbReference type="EMBL" id="MBO2437179.1"/>
    </source>
</evidence>
<dbReference type="CDD" id="cd16936">
    <property type="entry name" value="HATPase_RsbW-like"/>
    <property type="match status" value="1"/>
</dbReference>
<dbReference type="Proteomes" id="UP000666915">
    <property type="component" value="Unassembled WGS sequence"/>
</dbReference>
<name>A0ABS3QT76_9ACTN</name>
<keyword evidence="1" id="KW-0418">Kinase</keyword>
<organism evidence="3 4">
    <name type="scientific">Actinomadura nitritigenes</name>
    <dbReference type="NCBI Taxonomy" id="134602"/>
    <lineage>
        <taxon>Bacteria</taxon>
        <taxon>Bacillati</taxon>
        <taxon>Actinomycetota</taxon>
        <taxon>Actinomycetes</taxon>
        <taxon>Streptosporangiales</taxon>
        <taxon>Thermomonosporaceae</taxon>
        <taxon>Actinomadura</taxon>
    </lineage>
</organism>
<keyword evidence="1" id="KW-0808">Transferase</keyword>
<dbReference type="GO" id="GO:0005524">
    <property type="term" value="F:ATP binding"/>
    <property type="evidence" value="ECO:0007669"/>
    <property type="project" value="UniProtKB-KW"/>
</dbReference>
<reference evidence="3 4" key="1">
    <citation type="submission" date="2021-03" db="EMBL/GenBank/DDBJ databases">
        <authorList>
            <person name="Kanchanasin P."/>
            <person name="Saeng-In P."/>
            <person name="Phongsopitanun W."/>
            <person name="Yuki M."/>
            <person name="Kudo T."/>
            <person name="Ohkuma M."/>
            <person name="Tanasupawat S."/>
        </authorList>
    </citation>
    <scope>NUCLEOTIDE SEQUENCE [LARGE SCALE GENOMIC DNA]</scope>
    <source>
        <strain evidence="3 4">L46</strain>
    </source>
</reference>
<sequence length="145" mass="15376">MTCLAAPTVPGLVRSLVEFRLVGWALDGLIGDVSLVAGELVANAVRAAPYREIRVRFDREVRGVVLAVWDPAAGMPVARPVIELEPDDVAPDPLALDDGHDAGIGGWGLPIVQSLASECGVEPTPPAGKWVWARFLYVEKAAAMP</sequence>
<evidence type="ECO:0000259" key="2">
    <source>
        <dbReference type="Pfam" id="PF13581"/>
    </source>
</evidence>
<dbReference type="PANTHER" id="PTHR35526">
    <property type="entry name" value="ANTI-SIGMA-F FACTOR RSBW-RELATED"/>
    <property type="match status" value="1"/>
</dbReference>
<dbReference type="RefSeq" id="WP_208265535.1">
    <property type="nucleotide sequence ID" value="NZ_BAAAGM010000116.1"/>
</dbReference>
<comment type="caution">
    <text evidence="3">The sequence shown here is derived from an EMBL/GenBank/DDBJ whole genome shotgun (WGS) entry which is preliminary data.</text>
</comment>
<dbReference type="InterPro" id="IPR003594">
    <property type="entry name" value="HATPase_dom"/>
</dbReference>
<keyword evidence="3" id="KW-0547">Nucleotide-binding</keyword>
<evidence type="ECO:0000313" key="4">
    <source>
        <dbReference type="Proteomes" id="UP000666915"/>
    </source>
</evidence>
<dbReference type="Gene3D" id="3.30.565.10">
    <property type="entry name" value="Histidine kinase-like ATPase, C-terminal domain"/>
    <property type="match status" value="1"/>
</dbReference>